<dbReference type="VEuPathDB" id="FungiDB:BO70DRAFT_2169"/>
<evidence type="ECO:0000313" key="1">
    <source>
        <dbReference type="EMBL" id="PWY92078.1"/>
    </source>
</evidence>
<keyword evidence="2" id="KW-1185">Reference proteome</keyword>
<evidence type="ECO:0000313" key="2">
    <source>
        <dbReference type="Proteomes" id="UP000247233"/>
    </source>
</evidence>
<name>A0A317X553_9EURO</name>
<sequence length="85" mass="9569">MCTMSRVPCTIPPLGFFCFGLAVSDWIWTSQLPTDFFFTVLVHNLERGNATSSLVYASHLPPCFGAREKFAPFSPVWKAVVWPRS</sequence>
<proteinExistence type="predicted"/>
<comment type="caution">
    <text evidence="1">The sequence shown here is derived from an EMBL/GenBank/DDBJ whole genome shotgun (WGS) entry which is preliminary data.</text>
</comment>
<protein>
    <submittedName>
        <fullName evidence="1">Uncharacterized protein</fullName>
    </submittedName>
</protein>
<dbReference type="AlphaFoldDB" id="A0A317X553"/>
<dbReference type="GeneID" id="37060933"/>
<accession>A0A317X553</accession>
<dbReference type="Proteomes" id="UP000247233">
    <property type="component" value="Unassembled WGS sequence"/>
</dbReference>
<dbReference type="EMBL" id="MSFL01000001">
    <property type="protein sequence ID" value="PWY92078.1"/>
    <property type="molecule type" value="Genomic_DNA"/>
</dbReference>
<gene>
    <name evidence="1" type="ORF">BO70DRAFT_2169</name>
</gene>
<reference evidence="1 2" key="1">
    <citation type="submission" date="2016-12" db="EMBL/GenBank/DDBJ databases">
        <title>The genomes of Aspergillus section Nigri reveals drivers in fungal speciation.</title>
        <authorList>
            <consortium name="DOE Joint Genome Institute"/>
            <person name="Vesth T.C."/>
            <person name="Nybo J."/>
            <person name="Theobald S."/>
            <person name="Brandl J."/>
            <person name="Frisvad J.C."/>
            <person name="Nielsen K.F."/>
            <person name="Lyhne E.K."/>
            <person name="Kogle M.E."/>
            <person name="Kuo A."/>
            <person name="Riley R."/>
            <person name="Clum A."/>
            <person name="Nolan M."/>
            <person name="Lipzen A."/>
            <person name="Salamov A."/>
            <person name="Henrissat B."/>
            <person name="Wiebenga A."/>
            <person name="De Vries R.P."/>
            <person name="Grigoriev I.V."/>
            <person name="Mortensen U.H."/>
            <person name="Andersen M.R."/>
            <person name="Baker S.E."/>
        </authorList>
    </citation>
    <scope>NUCLEOTIDE SEQUENCE [LARGE SCALE GENOMIC DNA]</scope>
    <source>
        <strain evidence="1 2">CBS 117.55</strain>
    </source>
</reference>
<dbReference type="RefSeq" id="XP_025403817.1">
    <property type="nucleotide sequence ID" value="XM_025538696.1"/>
</dbReference>
<organism evidence="1 2">
    <name type="scientific">Aspergillus heteromorphus CBS 117.55</name>
    <dbReference type="NCBI Taxonomy" id="1448321"/>
    <lineage>
        <taxon>Eukaryota</taxon>
        <taxon>Fungi</taxon>
        <taxon>Dikarya</taxon>
        <taxon>Ascomycota</taxon>
        <taxon>Pezizomycotina</taxon>
        <taxon>Eurotiomycetes</taxon>
        <taxon>Eurotiomycetidae</taxon>
        <taxon>Eurotiales</taxon>
        <taxon>Aspergillaceae</taxon>
        <taxon>Aspergillus</taxon>
        <taxon>Aspergillus subgen. Circumdati</taxon>
    </lineage>
</organism>